<evidence type="ECO:0000259" key="2">
    <source>
        <dbReference type="PROSITE" id="PS50858"/>
    </source>
</evidence>
<dbReference type="Pfam" id="PF03909">
    <property type="entry name" value="BSD"/>
    <property type="match status" value="1"/>
</dbReference>
<feature type="region of interest" description="Disordered" evidence="1">
    <location>
        <begin position="1"/>
        <end position="26"/>
    </location>
</feature>
<dbReference type="EMBL" id="AP008210">
    <property type="protein sequence ID" value="BAF16067.1"/>
    <property type="molecule type" value="Genomic_DNA"/>
</dbReference>
<proteinExistence type="predicted"/>
<evidence type="ECO:0000313" key="3">
    <source>
        <dbReference type="EMBL" id="BAF16067.1"/>
    </source>
</evidence>
<accession>Q0J9C0</accession>
<evidence type="ECO:0000256" key="1">
    <source>
        <dbReference type="SAM" id="MobiDB-lite"/>
    </source>
</evidence>
<organism evidence="3 4">
    <name type="scientific">Oryza sativa subsp. japonica</name>
    <name type="common">Rice</name>
    <dbReference type="NCBI Taxonomy" id="39947"/>
    <lineage>
        <taxon>Eukaryota</taxon>
        <taxon>Viridiplantae</taxon>
        <taxon>Streptophyta</taxon>
        <taxon>Embryophyta</taxon>
        <taxon>Tracheophyta</taxon>
        <taxon>Spermatophyta</taxon>
        <taxon>Magnoliopsida</taxon>
        <taxon>Liliopsida</taxon>
        <taxon>Poales</taxon>
        <taxon>Poaceae</taxon>
        <taxon>BOP clade</taxon>
        <taxon>Oryzoideae</taxon>
        <taxon>Oryzeae</taxon>
        <taxon>Oryzinae</taxon>
        <taxon>Oryza</taxon>
        <taxon>Oryza sativa</taxon>
    </lineage>
</organism>
<dbReference type="InterPro" id="IPR035925">
    <property type="entry name" value="BSD_dom_sf"/>
</dbReference>
<dbReference type="PROSITE" id="PS50858">
    <property type="entry name" value="BSD"/>
    <property type="match status" value="1"/>
</dbReference>
<dbReference type="PANTHER" id="PTHR31923">
    <property type="entry name" value="BSD DOMAIN-CONTAINING PROTEIN"/>
    <property type="match status" value="1"/>
</dbReference>
<reference evidence="4" key="2">
    <citation type="journal article" date="2008" name="Nucleic Acids Res.">
        <title>The rice annotation project database (RAP-DB): 2008 update.</title>
        <authorList>
            <consortium name="The rice annotation project (RAP)"/>
        </authorList>
    </citation>
    <scope>GENOME REANNOTATION</scope>
    <source>
        <strain evidence="4">cv. Nipponbare</strain>
    </source>
</reference>
<feature type="compositionally biased region" description="Basic and acidic residues" evidence="1">
    <location>
        <begin position="165"/>
        <end position="176"/>
    </location>
</feature>
<name>Q0J9C0_ORYSJ</name>
<dbReference type="SUPFAM" id="SSF140383">
    <property type="entry name" value="BSD domain-like"/>
    <property type="match status" value="1"/>
</dbReference>
<sequence>MAFSSFSWPFRRRGGGGGGGPSKTSASSAAAAAAAAAGNEEEELGVTPQLLDFLRTLSPDSFKSSALQLQGNSHTLAISISISSFPLRSGLDRDVRVEAGELTGWQERHAVLVLSKAKELAKIRYDLCPRHMKDKQFWRIYFLLAKSYTSPYELRAIQKEKVRRMETENGKAKDVTTVEVEMQESKCSRDSQTLPGDEESQDS</sequence>
<protein>
    <submittedName>
        <fullName evidence="3">Os04g0662000 protein</fullName>
    </submittedName>
</protein>
<gene>
    <name evidence="3" type="ordered locus">Os04g0662000</name>
</gene>
<dbReference type="PANTHER" id="PTHR31923:SF3">
    <property type="entry name" value="BSD DOMAIN-CONTAINING PROTEIN"/>
    <property type="match status" value="1"/>
</dbReference>
<dbReference type="InterPro" id="IPR005607">
    <property type="entry name" value="BSD_dom"/>
</dbReference>
<dbReference type="KEGG" id="dosa:Os04g0662000"/>
<dbReference type="Proteomes" id="UP000000763">
    <property type="component" value="Chromosome 4"/>
</dbReference>
<evidence type="ECO:0000313" key="4">
    <source>
        <dbReference type="Proteomes" id="UP000000763"/>
    </source>
</evidence>
<dbReference type="Gene3D" id="1.10.3970.10">
    <property type="entry name" value="BSD domain"/>
    <property type="match status" value="1"/>
</dbReference>
<dbReference type="AlphaFoldDB" id="Q0J9C0"/>
<reference evidence="3 4" key="1">
    <citation type="journal article" date="2005" name="Nature">
        <title>The map-based sequence of the rice genome.</title>
        <authorList>
            <consortium name="International rice genome sequencing project (IRGSP)"/>
            <person name="Matsumoto T."/>
            <person name="Wu J."/>
            <person name="Kanamori H."/>
            <person name="Katayose Y."/>
            <person name="Fujisawa M."/>
            <person name="Namiki N."/>
            <person name="Mizuno H."/>
            <person name="Yamamoto K."/>
            <person name="Antonio B.A."/>
            <person name="Baba T."/>
            <person name="Sakata K."/>
            <person name="Nagamura Y."/>
            <person name="Aoki H."/>
            <person name="Arikawa K."/>
            <person name="Arita K."/>
            <person name="Bito T."/>
            <person name="Chiden Y."/>
            <person name="Fujitsuka N."/>
            <person name="Fukunaka R."/>
            <person name="Hamada M."/>
            <person name="Harada C."/>
            <person name="Hayashi A."/>
            <person name="Hijishita S."/>
            <person name="Honda M."/>
            <person name="Hosokawa S."/>
            <person name="Ichikawa Y."/>
            <person name="Idonuma A."/>
            <person name="Iijima M."/>
            <person name="Ikeda M."/>
            <person name="Ikeno M."/>
            <person name="Ito K."/>
            <person name="Ito S."/>
            <person name="Ito T."/>
            <person name="Ito Y."/>
            <person name="Ito Y."/>
            <person name="Iwabuchi A."/>
            <person name="Kamiya K."/>
            <person name="Karasawa W."/>
            <person name="Kurita K."/>
            <person name="Katagiri S."/>
            <person name="Kikuta A."/>
            <person name="Kobayashi H."/>
            <person name="Kobayashi N."/>
            <person name="Machita K."/>
            <person name="Maehara T."/>
            <person name="Masukawa M."/>
            <person name="Mizubayashi T."/>
            <person name="Mukai Y."/>
            <person name="Nagasaki H."/>
            <person name="Nagata Y."/>
            <person name="Naito S."/>
            <person name="Nakashima M."/>
            <person name="Nakama Y."/>
            <person name="Nakamichi Y."/>
            <person name="Nakamura M."/>
            <person name="Meguro A."/>
            <person name="Negishi M."/>
            <person name="Ohta I."/>
            <person name="Ohta T."/>
            <person name="Okamoto M."/>
            <person name="Ono N."/>
            <person name="Saji S."/>
            <person name="Sakaguchi M."/>
            <person name="Sakai K."/>
            <person name="Shibata M."/>
            <person name="Shimokawa T."/>
            <person name="Song J."/>
            <person name="Takazaki Y."/>
            <person name="Terasawa K."/>
            <person name="Tsugane M."/>
            <person name="Tsuji K."/>
            <person name="Ueda S."/>
            <person name="Waki K."/>
            <person name="Yamagata H."/>
            <person name="Yamamoto M."/>
            <person name="Yamamoto S."/>
            <person name="Yamane H."/>
            <person name="Yoshiki S."/>
            <person name="Yoshihara R."/>
            <person name="Yukawa K."/>
            <person name="Zhong H."/>
            <person name="Yano M."/>
            <person name="Yuan Q."/>
            <person name="Ouyang S."/>
            <person name="Liu J."/>
            <person name="Jones K.M."/>
            <person name="Gansberger K."/>
            <person name="Moffat K."/>
            <person name="Hill J."/>
            <person name="Bera J."/>
            <person name="Fadrosh D."/>
            <person name="Jin S."/>
            <person name="Johri S."/>
            <person name="Kim M."/>
            <person name="Overton L."/>
            <person name="Reardon M."/>
            <person name="Tsitrin T."/>
            <person name="Vuong H."/>
            <person name="Weaver B."/>
            <person name="Ciecko A."/>
            <person name="Tallon L."/>
            <person name="Jackson J."/>
            <person name="Pai G."/>
            <person name="Aken S.V."/>
            <person name="Utterback T."/>
            <person name="Reidmuller S."/>
            <person name="Feldblyum T."/>
            <person name="Hsiao J."/>
            <person name="Zismann V."/>
            <person name="Iobst S."/>
            <person name="de Vazeille A.R."/>
            <person name="Buell C.R."/>
            <person name="Ying K."/>
            <person name="Li Y."/>
            <person name="Lu T."/>
            <person name="Huang Y."/>
            <person name="Zhao Q."/>
            <person name="Feng Q."/>
            <person name="Zhang L."/>
            <person name="Zhu J."/>
            <person name="Weng Q."/>
            <person name="Mu J."/>
            <person name="Lu Y."/>
            <person name="Fan D."/>
            <person name="Liu Y."/>
            <person name="Guan J."/>
            <person name="Zhang Y."/>
            <person name="Yu S."/>
            <person name="Liu X."/>
            <person name="Zhang Y."/>
            <person name="Hong G."/>
            <person name="Han B."/>
            <person name="Choisne N."/>
            <person name="Demange N."/>
            <person name="Orjeda G."/>
            <person name="Samain S."/>
            <person name="Cattolico L."/>
            <person name="Pelletier E."/>
            <person name="Couloux A."/>
            <person name="Segurens B."/>
            <person name="Wincker P."/>
            <person name="D'Hont A."/>
            <person name="Scarpelli C."/>
            <person name="Weissenbach J."/>
            <person name="Salanoubat M."/>
            <person name="Quetier F."/>
            <person name="Yu Y."/>
            <person name="Kim H.R."/>
            <person name="Rambo T."/>
            <person name="Currie J."/>
            <person name="Collura K."/>
            <person name="Luo M."/>
            <person name="Yang T."/>
            <person name="Ammiraju J.S.S."/>
            <person name="Engler F."/>
            <person name="Soderlund C."/>
            <person name="Wing R.A."/>
            <person name="Palmer L.E."/>
            <person name="de la Bastide M."/>
            <person name="Spiegel L."/>
            <person name="Nascimento L."/>
            <person name="Zutavern T."/>
            <person name="O'Shaughnessy A."/>
            <person name="Dike S."/>
            <person name="Dedhia N."/>
            <person name="Preston R."/>
            <person name="Balija V."/>
            <person name="McCombie W.R."/>
            <person name="Chow T."/>
            <person name="Chen H."/>
            <person name="Chung M."/>
            <person name="Chen C."/>
            <person name="Shaw J."/>
            <person name="Wu H."/>
            <person name="Hsiao K."/>
            <person name="Chao Y."/>
            <person name="Chu M."/>
            <person name="Cheng C."/>
            <person name="Hour A."/>
            <person name="Lee P."/>
            <person name="Lin S."/>
            <person name="Lin Y."/>
            <person name="Liou J."/>
            <person name="Liu S."/>
            <person name="Hsing Y."/>
            <person name="Raghuvanshi S."/>
            <person name="Mohanty A."/>
            <person name="Bharti A.K."/>
            <person name="Gaur A."/>
            <person name="Gupta V."/>
            <person name="Kumar D."/>
            <person name="Ravi V."/>
            <person name="Vij S."/>
            <person name="Kapur A."/>
            <person name="Khurana P."/>
            <person name="Khurana P."/>
            <person name="Khurana J.P."/>
            <person name="Tyagi A.K."/>
            <person name="Gaikwad K."/>
            <person name="Singh A."/>
            <person name="Dalal V."/>
            <person name="Srivastava S."/>
            <person name="Dixit A."/>
            <person name="Pal A.K."/>
            <person name="Ghazi I.A."/>
            <person name="Yadav M."/>
            <person name="Pandit A."/>
            <person name="Bhargava A."/>
            <person name="Sureshbabu K."/>
            <person name="Batra K."/>
            <person name="Sharma T.R."/>
            <person name="Mohapatra T."/>
            <person name="Singh N.K."/>
            <person name="Messing J."/>
            <person name="Nelson A.B."/>
            <person name="Fuks G."/>
            <person name="Kavchok S."/>
            <person name="Keizer G."/>
            <person name="Linton E."/>
            <person name="Llaca V."/>
            <person name="Song R."/>
            <person name="Tanyolac B."/>
            <person name="Young S."/>
            <person name="Ho-Il K."/>
            <person name="Hahn J.H."/>
            <person name="Sangsakoo G."/>
            <person name="Vanavichit A."/>
            <person name="de Mattos Luiz.A.T."/>
            <person name="Zimmer P.D."/>
            <person name="Malone G."/>
            <person name="Dellagostin O."/>
            <person name="de Oliveira A.C."/>
            <person name="Bevan M."/>
            <person name="Bancroft I."/>
            <person name="Minx P."/>
            <person name="Cordum H."/>
            <person name="Wilson R."/>
            <person name="Cheng Z."/>
            <person name="Jin W."/>
            <person name="Jiang J."/>
            <person name="Leong S.A."/>
            <person name="Iwama H."/>
            <person name="Gojobori T."/>
            <person name="Itoh T."/>
            <person name="Niimura Y."/>
            <person name="Fujii Y."/>
            <person name="Habara T."/>
            <person name="Sakai H."/>
            <person name="Sato Y."/>
            <person name="Wilson G."/>
            <person name="Kumar K."/>
            <person name="McCouch S."/>
            <person name="Juretic N."/>
            <person name="Hoen D."/>
            <person name="Wright S."/>
            <person name="Bruskiewich R."/>
            <person name="Bureau T."/>
            <person name="Miyao A."/>
            <person name="Hirochika H."/>
            <person name="Nishikawa T."/>
            <person name="Kadowaki K."/>
            <person name="Sugiura M."/>
            <person name="Burr B."/>
            <person name="Sasaki T."/>
        </authorList>
    </citation>
    <scope>NUCLEOTIDE SEQUENCE [LARGE SCALE GENOMIC DNA]</scope>
    <source>
        <strain evidence="4">cv. Nipponbare</strain>
    </source>
</reference>
<feature type="domain" description="BSD" evidence="2">
    <location>
        <begin position="87"/>
        <end position="149"/>
    </location>
</feature>
<dbReference type="SMART" id="SM00751">
    <property type="entry name" value="BSD"/>
    <property type="match status" value="1"/>
</dbReference>
<feature type="region of interest" description="Disordered" evidence="1">
    <location>
        <begin position="165"/>
        <end position="203"/>
    </location>
</feature>